<dbReference type="Pfam" id="PF00042">
    <property type="entry name" value="Globin"/>
    <property type="match status" value="1"/>
</dbReference>
<dbReference type="GO" id="GO:0020037">
    <property type="term" value="F:heme binding"/>
    <property type="evidence" value="ECO:0007669"/>
    <property type="project" value="InterPro"/>
</dbReference>
<dbReference type="InterPro" id="IPR012292">
    <property type="entry name" value="Globin/Proto"/>
</dbReference>
<evidence type="ECO:0000313" key="11">
    <source>
        <dbReference type="EMBL" id="KAK6182921.1"/>
    </source>
</evidence>
<evidence type="ECO:0000256" key="2">
    <source>
        <dbReference type="ARBA" id="ARBA00022448"/>
    </source>
</evidence>
<evidence type="ECO:0000256" key="8">
    <source>
        <dbReference type="ARBA" id="ARBA00030087"/>
    </source>
</evidence>
<evidence type="ECO:0000256" key="9">
    <source>
        <dbReference type="RuleBase" id="RU000356"/>
    </source>
</evidence>
<dbReference type="Gene3D" id="1.10.490.10">
    <property type="entry name" value="Globins"/>
    <property type="match status" value="1"/>
</dbReference>
<dbReference type="Proteomes" id="UP001347796">
    <property type="component" value="Unassembled WGS sequence"/>
</dbReference>
<dbReference type="GO" id="GO:0019825">
    <property type="term" value="F:oxygen binding"/>
    <property type="evidence" value="ECO:0007669"/>
    <property type="project" value="InterPro"/>
</dbReference>
<evidence type="ECO:0000256" key="4">
    <source>
        <dbReference type="ARBA" id="ARBA00022621"/>
    </source>
</evidence>
<dbReference type="InterPro" id="IPR009050">
    <property type="entry name" value="Globin-like_sf"/>
</dbReference>
<dbReference type="SUPFAM" id="SSF46458">
    <property type="entry name" value="Globin-like"/>
    <property type="match status" value="1"/>
</dbReference>
<reference evidence="11 12" key="1">
    <citation type="submission" date="2024-01" db="EMBL/GenBank/DDBJ databases">
        <title>The genome of the rayed Mediterranean limpet Patella caerulea (Linnaeus, 1758).</title>
        <authorList>
            <person name="Anh-Thu Weber A."/>
            <person name="Halstead-Nussloch G."/>
        </authorList>
    </citation>
    <scope>NUCLEOTIDE SEQUENCE [LARGE SCALE GENOMIC DNA]</scope>
    <source>
        <strain evidence="11">AATW-2023a</strain>
        <tissue evidence="11">Whole specimen</tissue>
    </source>
</reference>
<comment type="similarity">
    <text evidence="9">Belongs to the globin family.</text>
</comment>
<dbReference type="EMBL" id="JAZGQO010000007">
    <property type="protein sequence ID" value="KAK6182921.1"/>
    <property type="molecule type" value="Genomic_DNA"/>
</dbReference>
<dbReference type="AlphaFoldDB" id="A0AAN8Q099"/>
<keyword evidence="4 9" id="KW-0561">Oxygen transport</keyword>
<dbReference type="GO" id="GO:0005344">
    <property type="term" value="F:oxygen carrier activity"/>
    <property type="evidence" value="ECO:0007669"/>
    <property type="project" value="UniProtKB-KW"/>
</dbReference>
<keyword evidence="12" id="KW-1185">Reference proteome</keyword>
<evidence type="ECO:0000256" key="5">
    <source>
        <dbReference type="ARBA" id="ARBA00022723"/>
    </source>
</evidence>
<accession>A0AAN8Q099</accession>
<evidence type="ECO:0000256" key="3">
    <source>
        <dbReference type="ARBA" id="ARBA00022617"/>
    </source>
</evidence>
<dbReference type="InterPro" id="IPR050532">
    <property type="entry name" value="Globin-like_OT"/>
</dbReference>
<feature type="domain" description="Globin" evidence="10">
    <location>
        <begin position="16"/>
        <end position="160"/>
    </location>
</feature>
<comment type="caution">
    <text evidence="11">The sequence shown here is derived from an EMBL/GenBank/DDBJ whole genome shotgun (WGS) entry which is preliminary data.</text>
</comment>
<name>A0AAN8Q099_PATCE</name>
<keyword evidence="5" id="KW-0479">Metal-binding</keyword>
<evidence type="ECO:0000256" key="6">
    <source>
        <dbReference type="ARBA" id="ARBA00023004"/>
    </source>
</evidence>
<evidence type="ECO:0000313" key="12">
    <source>
        <dbReference type="Proteomes" id="UP001347796"/>
    </source>
</evidence>
<dbReference type="InterPro" id="IPR044399">
    <property type="entry name" value="Mb-like_M"/>
</dbReference>
<dbReference type="GO" id="GO:0046872">
    <property type="term" value="F:metal ion binding"/>
    <property type="evidence" value="ECO:0007669"/>
    <property type="project" value="UniProtKB-KW"/>
</dbReference>
<gene>
    <name evidence="11" type="ORF">SNE40_010495</name>
</gene>
<dbReference type="PROSITE" id="PS01033">
    <property type="entry name" value="GLOBIN"/>
    <property type="match status" value="1"/>
</dbReference>
<dbReference type="PRINTS" id="PR01907">
    <property type="entry name" value="WORMGLOBIN"/>
</dbReference>
<dbReference type="InterPro" id="IPR000971">
    <property type="entry name" value="Globin"/>
</dbReference>
<dbReference type="CDD" id="cd01040">
    <property type="entry name" value="Mb-like"/>
    <property type="match status" value="1"/>
</dbReference>
<keyword evidence="6" id="KW-0408">Iron</keyword>
<keyword evidence="3 9" id="KW-0349">Heme</keyword>
<keyword evidence="2 9" id="KW-0813">Transport</keyword>
<dbReference type="PANTHER" id="PTHR46458:SF1">
    <property type="entry name" value="GEO09476P1"/>
    <property type="match status" value="1"/>
</dbReference>
<evidence type="ECO:0000259" key="10">
    <source>
        <dbReference type="PROSITE" id="PS01033"/>
    </source>
</evidence>
<evidence type="ECO:0000256" key="1">
    <source>
        <dbReference type="ARBA" id="ARBA00013895"/>
    </source>
</evidence>
<keyword evidence="7" id="KW-0514">Muscle protein</keyword>
<proteinExistence type="inferred from homology"/>
<organism evidence="11 12">
    <name type="scientific">Patella caerulea</name>
    <name type="common">Rayed Mediterranean limpet</name>
    <dbReference type="NCBI Taxonomy" id="87958"/>
    <lineage>
        <taxon>Eukaryota</taxon>
        <taxon>Metazoa</taxon>
        <taxon>Spiralia</taxon>
        <taxon>Lophotrochozoa</taxon>
        <taxon>Mollusca</taxon>
        <taxon>Gastropoda</taxon>
        <taxon>Patellogastropoda</taxon>
        <taxon>Patelloidea</taxon>
        <taxon>Patellidae</taxon>
        <taxon>Patella</taxon>
    </lineage>
</organism>
<evidence type="ECO:0000256" key="7">
    <source>
        <dbReference type="ARBA" id="ARBA00023179"/>
    </source>
</evidence>
<protein>
    <recommendedName>
        <fullName evidence="1">Globin</fullName>
    </recommendedName>
    <alternativeName>
        <fullName evidence="8">Myoglobin</fullName>
    </alternativeName>
</protein>
<sequence length="162" mass="18194">MGCGSSQNGTTGSETMLTKQDEELIRTSWAEFKNGDVVMDGLHMYYRFFETNPEAKEFFGFAKEGEVNAENNKFRAHVKNVFDIVGGAVDGMDNITEVKEICYDLGVRHKAYGVPSKYFKVVGNSLIYALDRKLHLDSNTKKAWVRLYSIIESEAKRGMAAA</sequence>
<dbReference type="PANTHER" id="PTHR46458">
    <property type="entry name" value="BLR2807 PROTEIN"/>
    <property type="match status" value="1"/>
</dbReference>